<comment type="caution">
    <text evidence="1">The sequence shown here is derived from an EMBL/GenBank/DDBJ whole genome shotgun (WGS) entry which is preliminary data.</text>
</comment>
<evidence type="ECO:0000313" key="2">
    <source>
        <dbReference type="Proteomes" id="UP000048965"/>
    </source>
</evidence>
<evidence type="ECO:0008006" key="3">
    <source>
        <dbReference type="Google" id="ProtNLM"/>
    </source>
</evidence>
<dbReference type="RefSeq" id="WP_042148659.1">
    <property type="nucleotide sequence ID" value="NZ_BBNO01000001.1"/>
</dbReference>
<dbReference type="InterPro" id="IPR051082">
    <property type="entry name" value="Pentapeptide-BTB/POZ_domain"/>
</dbReference>
<dbReference type="Pfam" id="PF00805">
    <property type="entry name" value="Pentapeptide"/>
    <property type="match status" value="1"/>
</dbReference>
<dbReference type="EMBL" id="BBNO01000001">
    <property type="protein sequence ID" value="GAO06370.1"/>
    <property type="molecule type" value="Genomic_DNA"/>
</dbReference>
<sequence>MSPEREPSIPDVIDLGLTSDCGSCFGLCCVALPFAASADFAIDKDAGRPCPNLQQDFRCGIHSDLRPRGFTGCTVFDCFGAGQKVSQVTFDGQDWRRVPGTARQMFDVFPVMRQLHELLWYLAEALTRPAARPVHADLRAALEKTERLTQGSAEELMELDVPAHRGEVNALLLRTSELVRAEVPGRKKERRGADLMGARLKGANLRGANLRGAYLIAADLKGADLRTADLIGADLRAADLAGADLTGALFLTQSQLNAAKGDAATELPRSLSRPAHW</sequence>
<dbReference type="InterPro" id="IPR001646">
    <property type="entry name" value="5peptide_repeat"/>
</dbReference>
<name>A0A0P4R2J7_9ACTN</name>
<organism evidence="1 2">
    <name type="scientific">Streptomyces lydicamycinicus</name>
    <dbReference type="NCBI Taxonomy" id="1546107"/>
    <lineage>
        <taxon>Bacteria</taxon>
        <taxon>Bacillati</taxon>
        <taxon>Actinomycetota</taxon>
        <taxon>Actinomycetes</taxon>
        <taxon>Kitasatosporales</taxon>
        <taxon>Streptomycetaceae</taxon>
        <taxon>Streptomyces</taxon>
    </lineage>
</organism>
<evidence type="ECO:0000313" key="1">
    <source>
        <dbReference type="EMBL" id="GAO06370.1"/>
    </source>
</evidence>
<accession>A0A0P4R2J7</accession>
<protein>
    <recommendedName>
        <fullName evidence="3">Pentapeptide repeat-containing protein</fullName>
    </recommendedName>
</protein>
<dbReference type="PANTHER" id="PTHR14136">
    <property type="entry name" value="BTB_POZ DOMAIN-CONTAINING PROTEIN KCTD9"/>
    <property type="match status" value="1"/>
</dbReference>
<proteinExistence type="predicted"/>
<dbReference type="Proteomes" id="UP000048965">
    <property type="component" value="Unassembled WGS sequence"/>
</dbReference>
<dbReference type="OrthoDB" id="154708at2"/>
<dbReference type="SUPFAM" id="SSF141571">
    <property type="entry name" value="Pentapeptide repeat-like"/>
    <property type="match status" value="1"/>
</dbReference>
<dbReference type="Gene3D" id="2.160.20.80">
    <property type="entry name" value="E3 ubiquitin-protein ligase SopA"/>
    <property type="match status" value="1"/>
</dbReference>
<dbReference type="AlphaFoldDB" id="A0A0P4R2J7"/>
<keyword evidence="2" id="KW-1185">Reference proteome</keyword>
<gene>
    <name evidence="1" type="ORF">TPA0598_01_07410</name>
</gene>
<dbReference type="PANTHER" id="PTHR14136:SF17">
    <property type="entry name" value="BTB_POZ DOMAIN-CONTAINING PROTEIN KCTD9"/>
    <property type="match status" value="1"/>
</dbReference>
<reference evidence="1 2" key="2">
    <citation type="journal article" date="2015" name="Stand. Genomic Sci.">
        <title>Draft genome sequence of marine-derived Streptomyces sp. TP-A0598, a producer of anti-MRSA antibiotic lydicamycins.</title>
        <authorList>
            <person name="Komaki H."/>
            <person name="Ichikawa N."/>
            <person name="Hosoyama A."/>
            <person name="Fujita N."/>
            <person name="Igarashi Y."/>
        </authorList>
    </citation>
    <scope>NUCLEOTIDE SEQUENCE [LARGE SCALE GENOMIC DNA]</scope>
    <source>
        <strain evidence="1 2">NBRC 110027</strain>
    </source>
</reference>
<reference evidence="2" key="1">
    <citation type="submission" date="2014-09" db="EMBL/GenBank/DDBJ databases">
        <title>Whole genome shotgun sequence of Streptomyces sp. NBRC 110027.</title>
        <authorList>
            <person name="Komaki H."/>
            <person name="Ichikawa N."/>
            <person name="Katano-Makiyama Y."/>
            <person name="Hosoyama A."/>
            <person name="Hashimoto M."/>
            <person name="Uohara A."/>
            <person name="Kitahashi Y."/>
            <person name="Ohji S."/>
            <person name="Kimura A."/>
            <person name="Yamazoe A."/>
            <person name="Igarashi Y."/>
            <person name="Fujita N."/>
        </authorList>
    </citation>
    <scope>NUCLEOTIDE SEQUENCE [LARGE SCALE GENOMIC DNA]</scope>
    <source>
        <strain evidence="2">NBRC 110027</strain>
    </source>
</reference>